<feature type="transmembrane region" description="Helical" evidence="2">
    <location>
        <begin position="12"/>
        <end position="30"/>
    </location>
</feature>
<evidence type="ECO:0000256" key="1">
    <source>
        <dbReference type="SAM" id="MobiDB-lite"/>
    </source>
</evidence>
<evidence type="ECO:0000256" key="2">
    <source>
        <dbReference type="SAM" id="Phobius"/>
    </source>
</evidence>
<keyword evidence="4" id="KW-1185">Reference proteome</keyword>
<gene>
    <name evidence="3" type="ORF">LX32DRAFT_643319</name>
</gene>
<evidence type="ECO:0000313" key="4">
    <source>
        <dbReference type="Proteomes" id="UP001232148"/>
    </source>
</evidence>
<organism evidence="3 4">
    <name type="scientific">Colletotrichum zoysiae</name>
    <dbReference type="NCBI Taxonomy" id="1216348"/>
    <lineage>
        <taxon>Eukaryota</taxon>
        <taxon>Fungi</taxon>
        <taxon>Dikarya</taxon>
        <taxon>Ascomycota</taxon>
        <taxon>Pezizomycotina</taxon>
        <taxon>Sordariomycetes</taxon>
        <taxon>Hypocreomycetidae</taxon>
        <taxon>Glomerellales</taxon>
        <taxon>Glomerellaceae</taxon>
        <taxon>Colletotrichum</taxon>
        <taxon>Colletotrichum graminicola species complex</taxon>
    </lineage>
</organism>
<accession>A0AAD9HAJ6</accession>
<protein>
    <submittedName>
        <fullName evidence="3">Uncharacterized protein</fullName>
    </submittedName>
</protein>
<keyword evidence="2" id="KW-0472">Membrane</keyword>
<evidence type="ECO:0000313" key="3">
    <source>
        <dbReference type="EMBL" id="KAK2024801.1"/>
    </source>
</evidence>
<dbReference type="Proteomes" id="UP001232148">
    <property type="component" value="Unassembled WGS sequence"/>
</dbReference>
<reference evidence="3" key="1">
    <citation type="submission" date="2021-06" db="EMBL/GenBank/DDBJ databases">
        <title>Comparative genomics, transcriptomics and evolutionary studies reveal genomic signatures of adaptation to plant cell wall in hemibiotrophic fungi.</title>
        <authorList>
            <consortium name="DOE Joint Genome Institute"/>
            <person name="Baroncelli R."/>
            <person name="Diaz J.F."/>
            <person name="Benocci T."/>
            <person name="Peng M."/>
            <person name="Battaglia E."/>
            <person name="Haridas S."/>
            <person name="Andreopoulos W."/>
            <person name="Labutti K."/>
            <person name="Pangilinan J."/>
            <person name="Floch G.L."/>
            <person name="Makela M.R."/>
            <person name="Henrissat B."/>
            <person name="Grigoriev I.V."/>
            <person name="Crouch J.A."/>
            <person name="De Vries R.P."/>
            <person name="Sukno S.A."/>
            <person name="Thon M.R."/>
        </authorList>
    </citation>
    <scope>NUCLEOTIDE SEQUENCE</scope>
    <source>
        <strain evidence="3">MAFF235873</strain>
    </source>
</reference>
<dbReference type="EMBL" id="MU842954">
    <property type="protein sequence ID" value="KAK2024801.1"/>
    <property type="molecule type" value="Genomic_DNA"/>
</dbReference>
<name>A0AAD9HAJ6_9PEZI</name>
<feature type="region of interest" description="Disordered" evidence="1">
    <location>
        <begin position="31"/>
        <end position="61"/>
    </location>
</feature>
<dbReference type="AlphaFoldDB" id="A0AAD9HAJ6"/>
<feature type="compositionally biased region" description="Basic and acidic residues" evidence="1">
    <location>
        <begin position="44"/>
        <end position="61"/>
    </location>
</feature>
<keyword evidence="2" id="KW-0812">Transmembrane</keyword>
<sequence>MPVLNPMSGAEGVINVSYFCCVLSLGYGLGQQKNTVRSLRKERKREDGEKLGEGEKERRQT</sequence>
<comment type="caution">
    <text evidence="3">The sequence shown here is derived from an EMBL/GenBank/DDBJ whole genome shotgun (WGS) entry which is preliminary data.</text>
</comment>
<keyword evidence="2" id="KW-1133">Transmembrane helix</keyword>
<proteinExistence type="predicted"/>